<dbReference type="GO" id="GO:0019464">
    <property type="term" value="P:glycine decarboxylation via glycine cleavage system"/>
    <property type="evidence" value="ECO:0007669"/>
    <property type="project" value="InterPro"/>
</dbReference>
<dbReference type="Proteomes" id="UP000231932">
    <property type="component" value="Chromosome"/>
</dbReference>
<dbReference type="CDD" id="cd06848">
    <property type="entry name" value="GCS_H"/>
    <property type="match status" value="1"/>
</dbReference>
<evidence type="ECO:0000256" key="2">
    <source>
        <dbReference type="ARBA" id="ARBA00022823"/>
    </source>
</evidence>
<dbReference type="Gene3D" id="2.40.50.100">
    <property type="match status" value="1"/>
</dbReference>
<evidence type="ECO:0000313" key="4">
    <source>
        <dbReference type="EMBL" id="ATY85636.1"/>
    </source>
</evidence>
<evidence type="ECO:0000259" key="3">
    <source>
        <dbReference type="PROSITE" id="PS50968"/>
    </source>
</evidence>
<dbReference type="GO" id="GO:0009249">
    <property type="term" value="P:protein lipoylation"/>
    <property type="evidence" value="ECO:0007669"/>
    <property type="project" value="TreeGrafter"/>
</dbReference>
<reference evidence="5 7" key="3">
    <citation type="submission" date="2020-04" db="EMBL/GenBank/DDBJ databases">
        <authorList>
            <person name="Hogendoorn C."/>
        </authorList>
    </citation>
    <scope>NUCLEOTIDE SEQUENCE [LARGE SCALE GENOMIC DNA]</scope>
    <source>
        <strain evidence="5">COOX1</strain>
    </source>
</reference>
<dbReference type="KEGG" id="kyr:CVV65_12455"/>
<feature type="domain" description="Lipoyl-binding" evidence="3">
    <location>
        <begin position="30"/>
        <end position="111"/>
    </location>
</feature>
<dbReference type="PROSITE" id="PS50968">
    <property type="entry name" value="BIOTINYL_LIPOYL"/>
    <property type="match status" value="1"/>
</dbReference>
<dbReference type="OrthoDB" id="2082561at2"/>
<dbReference type="PANTHER" id="PTHR11715">
    <property type="entry name" value="GLYCINE CLEAVAGE SYSTEM H PROTEIN"/>
    <property type="match status" value="1"/>
</dbReference>
<dbReference type="InterPro" id="IPR033753">
    <property type="entry name" value="GCV_H/Fam206"/>
</dbReference>
<accession>A0A2K8N8G1</accession>
<dbReference type="AlphaFoldDB" id="A0A2K8N8G1"/>
<protein>
    <submittedName>
        <fullName evidence="5">Glycine cleavage system H protein 3</fullName>
    </submittedName>
    <submittedName>
        <fullName evidence="4">Glycine cleavage system protein H</fullName>
    </submittedName>
</protein>
<dbReference type="EMBL" id="LR792683">
    <property type="protein sequence ID" value="CAB3395025.1"/>
    <property type="molecule type" value="Genomic_DNA"/>
</dbReference>
<evidence type="ECO:0000313" key="6">
    <source>
        <dbReference type="Proteomes" id="UP000231932"/>
    </source>
</evidence>
<dbReference type="PROSITE" id="PS00189">
    <property type="entry name" value="LIPOYL"/>
    <property type="match status" value="1"/>
</dbReference>
<evidence type="ECO:0000256" key="1">
    <source>
        <dbReference type="ARBA" id="ARBA00009249"/>
    </source>
</evidence>
<reference evidence="4" key="2">
    <citation type="journal article" date="2018" name="Genome Announc.">
        <title>Complete Genome Sequence of Kyrpidia sp. Strain EA-1, a Thermophilic Knallgas Bacterium, Isolated from the Azores.</title>
        <authorList>
            <person name="Reiner J.E."/>
            <person name="Lapp C.J."/>
            <person name="Bunk B."/>
            <person name="Sproer C."/>
            <person name="Overmann J."/>
            <person name="Gescher J."/>
        </authorList>
    </citation>
    <scope>NUCLEOTIDE SEQUENCE</scope>
    <source>
        <strain evidence="4">EA-1</strain>
    </source>
</reference>
<dbReference type="PANTHER" id="PTHR11715:SF3">
    <property type="entry name" value="GLYCINE CLEAVAGE SYSTEM H PROTEIN-RELATED"/>
    <property type="match status" value="1"/>
</dbReference>
<name>A0A2K8N8G1_9BACL</name>
<dbReference type="Pfam" id="PF01597">
    <property type="entry name" value="GCV_H"/>
    <property type="match status" value="1"/>
</dbReference>
<keyword evidence="2" id="KW-0450">Lipoyl</keyword>
<dbReference type="RefSeq" id="WP_013076432.1">
    <property type="nucleotide sequence ID" value="NZ_CP024955.1"/>
</dbReference>
<evidence type="ECO:0000313" key="5">
    <source>
        <dbReference type="EMBL" id="CAB3395025.1"/>
    </source>
</evidence>
<dbReference type="InterPro" id="IPR003016">
    <property type="entry name" value="2-oxoA_DH_lipoyl-BS"/>
</dbReference>
<keyword evidence="6" id="KW-1185">Reference proteome</keyword>
<evidence type="ECO:0000313" key="7">
    <source>
        <dbReference type="Proteomes" id="UP000502196"/>
    </source>
</evidence>
<organism evidence="4 6">
    <name type="scientific">Kyrpidia spormannii</name>
    <dbReference type="NCBI Taxonomy" id="2055160"/>
    <lineage>
        <taxon>Bacteria</taxon>
        <taxon>Bacillati</taxon>
        <taxon>Bacillota</taxon>
        <taxon>Bacilli</taxon>
        <taxon>Bacillales</taxon>
        <taxon>Alicyclobacillaceae</taxon>
        <taxon>Kyrpidia</taxon>
    </lineage>
</organism>
<dbReference type="GO" id="GO:0005829">
    <property type="term" value="C:cytosol"/>
    <property type="evidence" value="ECO:0007669"/>
    <property type="project" value="TreeGrafter"/>
</dbReference>
<dbReference type="InterPro" id="IPR011053">
    <property type="entry name" value="Single_hybrid_motif"/>
</dbReference>
<dbReference type="InterPro" id="IPR002930">
    <property type="entry name" value="GCV_H"/>
</dbReference>
<dbReference type="InterPro" id="IPR000089">
    <property type="entry name" value="Biotin_lipoyl"/>
</dbReference>
<gene>
    <name evidence="5" type="primary">gcvH</name>
    <name evidence="5" type="ORF">COOX1_2703</name>
    <name evidence="4" type="ORF">CVV65_12455</name>
</gene>
<comment type="similarity">
    <text evidence="1">Belongs to the GcvH family.</text>
</comment>
<dbReference type="SUPFAM" id="SSF51230">
    <property type="entry name" value="Single hybrid motif"/>
    <property type="match status" value="1"/>
</dbReference>
<reference evidence="6" key="1">
    <citation type="submission" date="2017-11" db="EMBL/GenBank/DDBJ databases">
        <title>Complete Genome Sequence of Kyrpidia sp. Strain EA-1, a thermophilic, hydrogen-oxidizing Bacterium, isolated from the Azores.</title>
        <authorList>
            <person name="Reiner J.E."/>
            <person name="Lapp C.J."/>
            <person name="Bunk B."/>
            <person name="Gescher J."/>
        </authorList>
    </citation>
    <scope>NUCLEOTIDE SEQUENCE [LARGE SCALE GENOMIC DNA]</scope>
    <source>
        <strain evidence="6">EA-1</strain>
    </source>
</reference>
<sequence>MARVMMCEFPDDLWYDVELDVWVKRLEDNTVLLGMTDPAQTRAGKILQIRARVGKVVGAGKSVATVESGKWVGPITSPLQGKVLRLNPAVAEDPNVINRSPYEEGWIVQMEPSSQEWPQGNLLPADQAVPLFEQKLREEGLTCLRCIPSDESNPGAV</sequence>
<dbReference type="Proteomes" id="UP000502196">
    <property type="component" value="Chromosome"/>
</dbReference>
<dbReference type="EMBL" id="CP024955">
    <property type="protein sequence ID" value="ATY85636.1"/>
    <property type="molecule type" value="Genomic_DNA"/>
</dbReference>
<proteinExistence type="inferred from homology"/>
<dbReference type="GO" id="GO:0005960">
    <property type="term" value="C:glycine cleavage complex"/>
    <property type="evidence" value="ECO:0007669"/>
    <property type="project" value="InterPro"/>
</dbReference>